<reference evidence="4" key="4">
    <citation type="submission" date="2016-11" db="EMBL/GenBank/DDBJ databases">
        <authorList>
            <person name="Jaros S."/>
            <person name="Januszkiewicz K."/>
            <person name="Wedrychowicz H."/>
        </authorList>
    </citation>
    <scope>NUCLEOTIDE SEQUENCE [LARGE SCALE GENOMIC DNA]</scope>
    <source>
        <strain evidence="4">DSM 1682</strain>
    </source>
</reference>
<proteinExistence type="predicted"/>
<dbReference type="OrthoDB" id="5872at2"/>
<gene>
    <name evidence="1" type="ORF">CPRO_18310</name>
    <name evidence="2" type="ORF">SAMN02745151_01429</name>
</gene>
<organism evidence="2 4">
    <name type="scientific">Anaerotignum propionicum DSM 1682</name>
    <dbReference type="NCBI Taxonomy" id="991789"/>
    <lineage>
        <taxon>Bacteria</taxon>
        <taxon>Bacillati</taxon>
        <taxon>Bacillota</taxon>
        <taxon>Clostridia</taxon>
        <taxon>Lachnospirales</taxon>
        <taxon>Anaerotignaceae</taxon>
        <taxon>Anaerotignum</taxon>
    </lineage>
</organism>
<dbReference type="SUPFAM" id="SSF103642">
    <property type="entry name" value="Sec-C motif"/>
    <property type="match status" value="1"/>
</dbReference>
<dbReference type="InterPro" id="IPR004027">
    <property type="entry name" value="SEC_C_motif"/>
</dbReference>
<dbReference type="AlphaFoldDB" id="A0A0X1U8Z0"/>
<reference evidence="3" key="2">
    <citation type="submission" date="2016-01" db="EMBL/GenBank/DDBJ databases">
        <authorList>
            <person name="Poehlein A."/>
            <person name="Schlien K."/>
            <person name="Gottschalk G."/>
            <person name="Buckel W."/>
            <person name="Daniel R."/>
        </authorList>
    </citation>
    <scope>NUCLEOTIDE SEQUENCE [LARGE SCALE GENOMIC DNA]</scope>
    <source>
        <strain evidence="3">X2</strain>
    </source>
</reference>
<reference evidence="2" key="3">
    <citation type="submission" date="2016-11" db="EMBL/GenBank/DDBJ databases">
        <authorList>
            <person name="Varghese N."/>
            <person name="Submissions S."/>
        </authorList>
    </citation>
    <scope>NUCLEOTIDE SEQUENCE</scope>
    <source>
        <strain evidence="2">DSM 1682</strain>
    </source>
</reference>
<name>A0A0X1U8Z0_ANAPI</name>
<dbReference type="Gene3D" id="3.10.450.50">
    <property type="match status" value="1"/>
</dbReference>
<dbReference type="Pfam" id="PF02810">
    <property type="entry name" value="SEC-C"/>
    <property type="match status" value="1"/>
</dbReference>
<dbReference type="EMBL" id="FQUA01000005">
    <property type="protein sequence ID" value="SHE67827.1"/>
    <property type="molecule type" value="Genomic_DNA"/>
</dbReference>
<reference evidence="1 3" key="1">
    <citation type="journal article" date="2016" name="Genome Announc.">
        <title>Complete Genome Sequence of the Amino Acid-Fermenting Clostridium propionicum X2 (DSM 1682).</title>
        <authorList>
            <person name="Poehlein A."/>
            <person name="Schlien K."/>
            <person name="Chowdhury N.P."/>
            <person name="Gottschalk G."/>
            <person name="Buckel W."/>
            <person name="Daniel R."/>
        </authorList>
    </citation>
    <scope>NUCLEOTIDE SEQUENCE [LARGE SCALE GENOMIC DNA]</scope>
    <source>
        <strain evidence="1 3">X2</strain>
    </source>
</reference>
<dbReference type="Proteomes" id="UP000068026">
    <property type="component" value="Chromosome"/>
</dbReference>
<dbReference type="RefSeq" id="WP_066050616.1">
    <property type="nucleotide sequence ID" value="NZ_CP014223.1"/>
</dbReference>
<sequence>MGKIATPQIITEQIMELCQSISEYQPIYVPVKASSKSRFNECFPNVAEYVEEYGGQSVFGRCIWQRANVLIEAEAHAVWKSPNGDLIDITPHINEEKSILFLIEPQMVYRGNIIPSIRKELTSSPLVAEFISLFNERDQIAAEANGNTYTLTTTMLKRMYEIEELLNQKVGRNDPCPCQSGIKYKKCCSQYMA</sequence>
<protein>
    <submittedName>
        <fullName evidence="2">SEC-C motif-containing protein</fullName>
    </submittedName>
</protein>
<evidence type="ECO:0000313" key="2">
    <source>
        <dbReference type="EMBL" id="SHE67827.1"/>
    </source>
</evidence>
<dbReference type="KEGG" id="cpro:CPRO_18310"/>
<accession>A0A0X1U8Z0</accession>
<dbReference type="Proteomes" id="UP000184204">
    <property type="component" value="Unassembled WGS sequence"/>
</dbReference>
<dbReference type="EMBL" id="CP014223">
    <property type="protein sequence ID" value="AMJ41415.1"/>
    <property type="molecule type" value="Genomic_DNA"/>
</dbReference>
<evidence type="ECO:0000313" key="3">
    <source>
        <dbReference type="Proteomes" id="UP000068026"/>
    </source>
</evidence>
<keyword evidence="3" id="KW-1185">Reference proteome</keyword>
<evidence type="ECO:0000313" key="1">
    <source>
        <dbReference type="EMBL" id="AMJ41415.1"/>
    </source>
</evidence>
<evidence type="ECO:0000313" key="4">
    <source>
        <dbReference type="Proteomes" id="UP000184204"/>
    </source>
</evidence>